<organism evidence="1 2">
    <name type="scientific">Robiginitalea biformata (strain ATCC BAA-864 / DSM 15991 / KCTC 12146 / HTCC2501)</name>
    <dbReference type="NCBI Taxonomy" id="313596"/>
    <lineage>
        <taxon>Bacteria</taxon>
        <taxon>Pseudomonadati</taxon>
        <taxon>Bacteroidota</taxon>
        <taxon>Flavobacteriia</taxon>
        <taxon>Flavobacteriales</taxon>
        <taxon>Flavobacteriaceae</taxon>
        <taxon>Robiginitalea</taxon>
    </lineage>
</organism>
<dbReference type="KEGG" id="rbi:RB2501_09340"/>
<dbReference type="STRING" id="313596.RB2501_09340"/>
<dbReference type="HOGENOM" id="CLU_3238980_0_0_10"/>
<dbReference type="AlphaFoldDB" id="A4CJI8"/>
<dbReference type="EMBL" id="CP001712">
    <property type="protein sequence ID" value="EAR17096.1"/>
    <property type="molecule type" value="Genomic_DNA"/>
</dbReference>
<dbReference type="Proteomes" id="UP000009049">
    <property type="component" value="Chromosome"/>
</dbReference>
<reference evidence="1 2" key="1">
    <citation type="journal article" date="2009" name="J. Bacteriol.">
        <title>Complete genome sequence of Robiginitalea biformata HTCC2501.</title>
        <authorList>
            <person name="Oh H.M."/>
            <person name="Giovannoni S.J."/>
            <person name="Lee K."/>
            <person name="Ferriera S."/>
            <person name="Johnson J."/>
            <person name="Cho J.C."/>
        </authorList>
    </citation>
    <scope>NUCLEOTIDE SEQUENCE [LARGE SCALE GENOMIC DNA]</scope>
    <source>
        <strain evidence="2">ATCC BAA-864 / HTCC2501 / KCTC 12146</strain>
    </source>
</reference>
<proteinExistence type="predicted"/>
<evidence type="ECO:0000313" key="1">
    <source>
        <dbReference type="EMBL" id="EAR17096.1"/>
    </source>
</evidence>
<sequence length="43" mass="4480">MGLNLGAGANFIIGGSVIPFAELKYVIIDEGQLVLMGGVKFNI</sequence>
<name>A4CJI8_ROBBH</name>
<gene>
    <name evidence="1" type="ordered locus">RB2501_09340</name>
</gene>
<dbReference type="RefSeq" id="WP_015753851.1">
    <property type="nucleotide sequence ID" value="NC_013222.1"/>
</dbReference>
<protein>
    <submittedName>
        <fullName evidence="1">Uncharacterized protein</fullName>
    </submittedName>
</protein>
<keyword evidence="2" id="KW-1185">Reference proteome</keyword>
<evidence type="ECO:0000313" key="2">
    <source>
        <dbReference type="Proteomes" id="UP000009049"/>
    </source>
</evidence>
<accession>A4CJI8</accession>